<accession>A0AAN6LNN4</accession>
<protein>
    <submittedName>
        <fullName evidence="3">Uncharacterized protein</fullName>
    </submittedName>
</protein>
<feature type="compositionally biased region" description="Low complexity" evidence="2">
    <location>
        <begin position="43"/>
        <end position="54"/>
    </location>
</feature>
<evidence type="ECO:0000256" key="1">
    <source>
        <dbReference type="SAM" id="Coils"/>
    </source>
</evidence>
<keyword evidence="1" id="KW-0175">Coiled coil</keyword>
<name>A0AAN6LNN4_9PLEO</name>
<feature type="region of interest" description="Disordered" evidence="2">
    <location>
        <begin position="292"/>
        <end position="315"/>
    </location>
</feature>
<comment type="caution">
    <text evidence="3">The sequence shown here is derived from an EMBL/GenBank/DDBJ whole genome shotgun (WGS) entry which is preliminary data.</text>
</comment>
<feature type="compositionally biased region" description="Low complexity" evidence="2">
    <location>
        <begin position="666"/>
        <end position="680"/>
    </location>
</feature>
<feature type="region of interest" description="Disordered" evidence="2">
    <location>
        <begin position="1"/>
        <end position="83"/>
    </location>
</feature>
<evidence type="ECO:0000256" key="2">
    <source>
        <dbReference type="SAM" id="MobiDB-lite"/>
    </source>
</evidence>
<feature type="coiled-coil region" evidence="1">
    <location>
        <begin position="125"/>
        <end position="264"/>
    </location>
</feature>
<feature type="compositionally biased region" description="Basic and acidic residues" evidence="2">
    <location>
        <begin position="649"/>
        <end position="664"/>
    </location>
</feature>
<dbReference type="EMBL" id="WVTA01000018">
    <property type="protein sequence ID" value="KAK3197628.1"/>
    <property type="molecule type" value="Genomic_DNA"/>
</dbReference>
<evidence type="ECO:0000313" key="3">
    <source>
        <dbReference type="EMBL" id="KAK3197628.1"/>
    </source>
</evidence>
<evidence type="ECO:0000313" key="4">
    <source>
        <dbReference type="Proteomes" id="UP001280581"/>
    </source>
</evidence>
<gene>
    <name evidence="3" type="ORF">GRF29_216g776026</name>
</gene>
<dbReference type="AlphaFoldDB" id="A0AAN6LNN4"/>
<keyword evidence="4" id="KW-1185">Reference proteome</keyword>
<organism evidence="3 4">
    <name type="scientific">Pseudopithomyces chartarum</name>
    <dbReference type="NCBI Taxonomy" id="1892770"/>
    <lineage>
        <taxon>Eukaryota</taxon>
        <taxon>Fungi</taxon>
        <taxon>Dikarya</taxon>
        <taxon>Ascomycota</taxon>
        <taxon>Pezizomycotina</taxon>
        <taxon>Dothideomycetes</taxon>
        <taxon>Pleosporomycetidae</taxon>
        <taxon>Pleosporales</taxon>
        <taxon>Massarineae</taxon>
        <taxon>Didymosphaeriaceae</taxon>
        <taxon>Pseudopithomyces</taxon>
    </lineage>
</organism>
<reference evidence="3 4" key="1">
    <citation type="submission" date="2021-02" db="EMBL/GenBank/DDBJ databases">
        <title>Genome assembly of Pseudopithomyces chartarum.</title>
        <authorList>
            <person name="Jauregui R."/>
            <person name="Singh J."/>
            <person name="Voisey C."/>
        </authorList>
    </citation>
    <scope>NUCLEOTIDE SEQUENCE [LARGE SCALE GENOMIC DNA]</scope>
    <source>
        <strain evidence="3 4">AGR01</strain>
    </source>
</reference>
<feature type="compositionally biased region" description="Pro residues" evidence="2">
    <location>
        <begin position="23"/>
        <end position="33"/>
    </location>
</feature>
<proteinExistence type="predicted"/>
<feature type="region of interest" description="Disordered" evidence="2">
    <location>
        <begin position="632"/>
        <end position="714"/>
    </location>
</feature>
<dbReference type="Proteomes" id="UP001280581">
    <property type="component" value="Unassembled WGS sequence"/>
</dbReference>
<sequence>MSNSGAGDFWSKLGQKRGVIAPSPAPAPTPAPAKPEESKLTEASPAQASPAKKPGLVSKSPDMPGAGNPALHPSSLDSSSVTATKAHFMSTSWADSVEEDMEADMEANSAVSEPVLTVADQHDYAEDAKATISEQQKHIEEQEKCIAEQLEHIKEREECITEQLVRIEEQQEHIEKQEECIVEQQERIEELELDVQNKAELVLKLEDRVRNLEQCLDDMDSENHQRDTCFEELTQELADKTRHTQELQKDLVSTVATLRELELQVAENVRAPPSDSSTEIGDAVEDRMHVTNTTSEQSPAPIAPGVAQATDSSKPLGGGGDCVLLSMEDTDVEATGLSANLDTTAKAPTTPPAQEGFPVLSSVDFPALGSPPSSNVFQQTVFVTADRIKKVPPPPPARKLTLGIDPSKFQKKIPQPQPTTARRLLYTSRHGSSATPAIGPGKDIRRMSKEEREPLGYGPTVQIFLDNKMVATVPKYGFMHVSLKAFKYWNENPNATSMKFEAGAFTLDALSIQLEWITMHTYCNKVFSVNLKPEAGDRQNLELFRCARALGLHPMYMGHFTRMYCDQIRKGPSFELIFLIEELTWDDADPIFECLANNWLLNYSKAKSEAIPAWESKLTRLPRLAAKIQDVRSRKNSALGGARGSGQGKPKENERPSWENDRPNRKNQNQKNQKNQKNKQSQPSTKAAEEVPALTATADADPDAAWRASGPSYM</sequence>
<feature type="compositionally biased region" description="Low complexity" evidence="2">
    <location>
        <begin position="692"/>
        <end position="705"/>
    </location>
</feature>